<dbReference type="SUPFAM" id="SSF53474">
    <property type="entry name" value="alpha/beta-Hydrolases"/>
    <property type="match status" value="2"/>
</dbReference>
<evidence type="ECO:0000313" key="1">
    <source>
        <dbReference type="EMBL" id="ANH71895.1"/>
    </source>
</evidence>
<name>A0AAC9BDS6_9RALS</name>
<reference evidence="1 2" key="1">
    <citation type="submission" date="2015-09" db="EMBL/GenBank/DDBJ databases">
        <authorList>
            <person name="Xu Y."/>
            <person name="Nagy A."/>
            <person name="Liu N.T."/>
            <person name="Nou X."/>
        </authorList>
    </citation>
    <scope>NUCLEOTIDE SEQUENCE [LARGE SCALE GENOMIC DNA]</scope>
    <source>
        <strain evidence="1 2">FC1138</strain>
    </source>
</reference>
<dbReference type="RefSeq" id="WP_021195539.1">
    <property type="nucleotide sequence ID" value="NZ_CP012605.1"/>
</dbReference>
<gene>
    <name evidence="1" type="ORF">ACS15_2519</name>
</gene>
<dbReference type="AlphaFoldDB" id="A0AAC9BDS6"/>
<dbReference type="Proteomes" id="UP000077927">
    <property type="component" value="Chromosome 1"/>
</dbReference>
<sequence length="245" mass="27616">MNSPLQALSPEETSTAIQQRQNLFSTNSDFFQYANQGSSTLFVWFGGINEPFFSSSFPERSGFDCLYFRDTNYDWYTQGLHGLTAQSSELVAALREEILPAYSHVCFGGQSSGGHAALYYGLACEADLCIVFSPQISNQFDGQCRMSPHVKIPNLYDLYRDAAATPKVVLNVGRSERDHRHEFEWNDLKQIDDFRSLDCVTLNIHPYDNHAISVKLREDGVLYDTLCGYVMGYKALSAQKRAKLA</sequence>
<accession>A0AAC9BDS6</accession>
<dbReference type="InterPro" id="IPR029058">
    <property type="entry name" value="AB_hydrolase_fold"/>
</dbReference>
<dbReference type="EMBL" id="CP012605">
    <property type="protein sequence ID" value="ANH71895.1"/>
    <property type="molecule type" value="Genomic_DNA"/>
</dbReference>
<proteinExistence type="predicted"/>
<protein>
    <recommendedName>
        <fullName evidence="3">Esterase</fullName>
    </recommendedName>
</protein>
<evidence type="ECO:0000313" key="2">
    <source>
        <dbReference type="Proteomes" id="UP000077927"/>
    </source>
</evidence>
<dbReference type="KEGG" id="rin:ACS15_2519"/>
<organism evidence="1 2">
    <name type="scientific">Ralstonia insidiosa</name>
    <dbReference type="NCBI Taxonomy" id="190721"/>
    <lineage>
        <taxon>Bacteria</taxon>
        <taxon>Pseudomonadati</taxon>
        <taxon>Pseudomonadota</taxon>
        <taxon>Betaproteobacteria</taxon>
        <taxon>Burkholderiales</taxon>
        <taxon>Burkholderiaceae</taxon>
        <taxon>Ralstonia</taxon>
    </lineage>
</organism>
<dbReference type="Gene3D" id="3.40.50.1820">
    <property type="entry name" value="alpha/beta hydrolase"/>
    <property type="match status" value="1"/>
</dbReference>
<evidence type="ECO:0008006" key="3">
    <source>
        <dbReference type="Google" id="ProtNLM"/>
    </source>
</evidence>